<dbReference type="RefSeq" id="WP_122322650.1">
    <property type="nucleotide sequence ID" value="NZ_RBTD01000332.1"/>
</dbReference>
<evidence type="ECO:0008006" key="3">
    <source>
        <dbReference type="Google" id="ProtNLM"/>
    </source>
</evidence>
<accession>A0A3M5J366</accession>
<dbReference type="EMBL" id="RBTD01000332">
    <property type="protein sequence ID" value="RMT17324.1"/>
    <property type="molecule type" value="Genomic_DNA"/>
</dbReference>
<evidence type="ECO:0000313" key="1">
    <source>
        <dbReference type="EMBL" id="RMT17324.1"/>
    </source>
</evidence>
<protein>
    <recommendedName>
        <fullName evidence="3">Polymerase nucleotidyl transferase domain-containing protein</fullName>
    </recommendedName>
</protein>
<gene>
    <name evidence="1" type="ORF">ALP52_00316</name>
</gene>
<dbReference type="AlphaFoldDB" id="A0A3M5J366"/>
<sequence length="278" mass="31860">MIHELFQNPKIKHAIEQLSQVLELAPDDIGYASGSLFDGLGDQDSDFDIYILTTADSLKRRAADFDSERKNDQYNYNFGIQYISVEGVSFDVEFHDKDNLLKLFDSLDCLKPINRQSLHENYRSLGHVPRDKAVEILHRFRIGEPFFNESGFVSIKARFDENAFFSWNALFHLMESEDFVKGTKRSLKANDSESAYLKLCYLLNSLADAQIFLGKASCDRWKWRLPKLRAMDVPEFLAFYLSVQIPEDVSSESLKVFVEKKLLKGVSLAQSMIGELDG</sequence>
<proteinExistence type="predicted"/>
<organism evidence="1 2">
    <name type="scientific">Pseudomonas amygdali pv. mori</name>
    <dbReference type="NCBI Taxonomy" id="34065"/>
    <lineage>
        <taxon>Bacteria</taxon>
        <taxon>Pseudomonadati</taxon>
        <taxon>Pseudomonadota</taxon>
        <taxon>Gammaproteobacteria</taxon>
        <taxon>Pseudomonadales</taxon>
        <taxon>Pseudomonadaceae</taxon>
        <taxon>Pseudomonas</taxon>
        <taxon>Pseudomonas amygdali</taxon>
    </lineage>
</organism>
<dbReference type="Proteomes" id="UP000276194">
    <property type="component" value="Unassembled WGS sequence"/>
</dbReference>
<evidence type="ECO:0000313" key="2">
    <source>
        <dbReference type="Proteomes" id="UP000276194"/>
    </source>
</evidence>
<comment type="caution">
    <text evidence="1">The sequence shown here is derived from an EMBL/GenBank/DDBJ whole genome shotgun (WGS) entry which is preliminary data.</text>
</comment>
<name>A0A3M5J366_PSEA0</name>
<reference evidence="1 2" key="1">
    <citation type="submission" date="2018-08" db="EMBL/GenBank/DDBJ databases">
        <title>Recombination of ecologically and evolutionarily significant loci maintains genetic cohesion in the Pseudomonas syringae species complex.</title>
        <authorList>
            <person name="Dillon M."/>
            <person name="Thakur S."/>
            <person name="Almeida R.N.D."/>
            <person name="Weir B.S."/>
            <person name="Guttman D.S."/>
        </authorList>
    </citation>
    <scope>NUCLEOTIDE SEQUENCE [LARGE SCALE GENOMIC DNA]</scope>
    <source>
        <strain evidence="1 2">ICMP 6941</strain>
    </source>
</reference>